<dbReference type="Proteomes" id="UP000262939">
    <property type="component" value="Unassembled WGS sequence"/>
</dbReference>
<name>A0A372LE80_9BACI</name>
<gene>
    <name evidence="1" type="ORF">D0466_09240</name>
</gene>
<sequence length="70" mass="7899">MAGSKDSYPKKVSLMKNYSHMNTGRARLPREHACLRVFKNGKWNIGGSLIESSVGSHPAIFHQEKHSNLY</sequence>
<evidence type="ECO:0000313" key="1">
    <source>
        <dbReference type="EMBL" id="RFU64108.1"/>
    </source>
</evidence>
<reference evidence="1 2" key="1">
    <citation type="submission" date="2018-08" db="EMBL/GenBank/DDBJ databases">
        <title>Bacillus chawlae sp. nov., Bacillus glennii sp. nov., and Bacillus saganii sp. nov. Isolated from the Vehicle Assembly Building at Kennedy Space Center where the Viking Spacecraft were Assembled.</title>
        <authorList>
            <person name="Seuylemezian A."/>
            <person name="Vaishampayan P."/>
        </authorList>
    </citation>
    <scope>NUCLEOTIDE SEQUENCE [LARGE SCALE GENOMIC DNA]</scope>
    <source>
        <strain evidence="1 2">V44-8</strain>
    </source>
</reference>
<comment type="caution">
    <text evidence="1">The sequence shown here is derived from an EMBL/GenBank/DDBJ whole genome shotgun (WGS) entry which is preliminary data.</text>
</comment>
<evidence type="ECO:0000313" key="2">
    <source>
        <dbReference type="Proteomes" id="UP000262939"/>
    </source>
</evidence>
<dbReference type="RefSeq" id="WP_117322291.1">
    <property type="nucleotide sequence ID" value="NZ_QVTD01000004.1"/>
</dbReference>
<dbReference type="EMBL" id="QVTD01000004">
    <property type="protein sequence ID" value="RFU64108.1"/>
    <property type="molecule type" value="Genomic_DNA"/>
</dbReference>
<keyword evidence="2" id="KW-1185">Reference proteome</keyword>
<protein>
    <submittedName>
        <fullName evidence="1">Uncharacterized protein</fullName>
    </submittedName>
</protein>
<accession>A0A372LE80</accession>
<dbReference type="AlphaFoldDB" id="A0A372LE80"/>
<proteinExistence type="predicted"/>
<organism evidence="1 2">
    <name type="scientific">Peribacillus glennii</name>
    <dbReference type="NCBI Taxonomy" id="2303991"/>
    <lineage>
        <taxon>Bacteria</taxon>
        <taxon>Bacillati</taxon>
        <taxon>Bacillota</taxon>
        <taxon>Bacilli</taxon>
        <taxon>Bacillales</taxon>
        <taxon>Bacillaceae</taxon>
        <taxon>Peribacillus</taxon>
    </lineage>
</organism>